<feature type="domain" description="DM2" evidence="2">
    <location>
        <begin position="237"/>
        <end position="313"/>
    </location>
</feature>
<feature type="compositionally biased region" description="Acidic residues" evidence="1">
    <location>
        <begin position="191"/>
        <end position="200"/>
    </location>
</feature>
<name>A0AAW1NVI8_9CHLO</name>
<dbReference type="SUPFAM" id="SSF109715">
    <property type="entry name" value="DEK C-terminal domain"/>
    <property type="match status" value="1"/>
</dbReference>
<sequence length="313" mass="35015">METNAVNGPTDAQPSDEEIITRLRAMLQGVDMATTTERQLRKALEQDFGVDLSSRKDIIRAEVTKYLDEQYPAEEEEAAEEAAEAGASGADEDDEPEPKARKGKRRGGGGGFGRTHLSEDMQEFLGEESLPRTQIVKRLWAYIKENNLQNPKDKRKIVLDDKLSKLFKPPLTMFTINKQLGRHCKTHDGSADDDEDEDGDSAPAKKRQVSASTATVSRKKPKKESGEEGGKRKANSGFAKKLPLSESMAEWYGQPEAARSDLVGYFWKYVKENQLQDPANKQMIIADDKLFNLFGERKFAGFGVAKFLKPHFV</sequence>
<dbReference type="PANTHER" id="PTHR13844">
    <property type="entry name" value="SWI/SNF-RELATED MATRIX-ASSOCIATED ACTIN-DEPENDENT REGULATOR OF CHROMATIN SUBFAMILY D"/>
    <property type="match status" value="1"/>
</dbReference>
<dbReference type="InterPro" id="IPR003121">
    <property type="entry name" value="SWIB_MDM2_domain"/>
</dbReference>
<dbReference type="Pfam" id="PF02201">
    <property type="entry name" value="SWIB"/>
    <property type="match status" value="2"/>
</dbReference>
<feature type="domain" description="DEK-C" evidence="3">
    <location>
        <begin position="13"/>
        <end position="68"/>
    </location>
</feature>
<reference evidence="4 5" key="1">
    <citation type="journal article" date="2024" name="Nat. Commun.">
        <title>Phylogenomics reveals the evolutionary origins of lichenization in chlorophyte algae.</title>
        <authorList>
            <person name="Puginier C."/>
            <person name="Libourel C."/>
            <person name="Otte J."/>
            <person name="Skaloud P."/>
            <person name="Haon M."/>
            <person name="Grisel S."/>
            <person name="Petersen M."/>
            <person name="Berrin J.G."/>
            <person name="Delaux P.M."/>
            <person name="Dal Grande F."/>
            <person name="Keller J."/>
        </authorList>
    </citation>
    <scope>NUCLEOTIDE SEQUENCE [LARGE SCALE GENOMIC DNA]</scope>
    <source>
        <strain evidence="4 5">SAG 2036</strain>
    </source>
</reference>
<dbReference type="InterPro" id="IPR036885">
    <property type="entry name" value="SWIB_MDM2_dom_sf"/>
</dbReference>
<dbReference type="Proteomes" id="UP001465755">
    <property type="component" value="Unassembled WGS sequence"/>
</dbReference>
<dbReference type="InterPro" id="IPR014876">
    <property type="entry name" value="DEK_C"/>
</dbReference>
<dbReference type="SMART" id="SM00151">
    <property type="entry name" value="SWIB"/>
    <property type="match status" value="2"/>
</dbReference>
<feature type="region of interest" description="Disordered" evidence="1">
    <location>
        <begin position="183"/>
        <end position="239"/>
    </location>
</feature>
<evidence type="ECO:0000313" key="5">
    <source>
        <dbReference type="Proteomes" id="UP001465755"/>
    </source>
</evidence>
<evidence type="ECO:0000256" key="1">
    <source>
        <dbReference type="SAM" id="MobiDB-lite"/>
    </source>
</evidence>
<dbReference type="CDD" id="cd10567">
    <property type="entry name" value="SWIB-MDM2_like"/>
    <property type="match status" value="2"/>
</dbReference>
<dbReference type="PROSITE" id="PS51925">
    <property type="entry name" value="SWIB_MDM2"/>
    <property type="match status" value="2"/>
</dbReference>
<keyword evidence="5" id="KW-1185">Reference proteome</keyword>
<gene>
    <name evidence="4" type="ORF">WJX73_009060</name>
</gene>
<dbReference type="Pfam" id="PF08766">
    <property type="entry name" value="DEK_C"/>
    <property type="match status" value="1"/>
</dbReference>
<dbReference type="Gene3D" id="1.10.245.10">
    <property type="entry name" value="SWIB/MDM2 domain"/>
    <property type="match status" value="2"/>
</dbReference>
<feature type="region of interest" description="Disordered" evidence="1">
    <location>
        <begin position="73"/>
        <end position="116"/>
    </location>
</feature>
<dbReference type="EMBL" id="JALJOQ010000091">
    <property type="protein sequence ID" value="KAK9799349.1"/>
    <property type="molecule type" value="Genomic_DNA"/>
</dbReference>
<dbReference type="AlphaFoldDB" id="A0AAW1NVI8"/>
<accession>A0AAW1NVI8</accession>
<dbReference type="InterPro" id="IPR019835">
    <property type="entry name" value="SWIB_domain"/>
</dbReference>
<dbReference type="PROSITE" id="PS51998">
    <property type="entry name" value="DEK_C"/>
    <property type="match status" value="1"/>
</dbReference>
<protein>
    <submittedName>
        <fullName evidence="4">Uncharacterized protein</fullName>
    </submittedName>
</protein>
<evidence type="ECO:0000259" key="2">
    <source>
        <dbReference type="PROSITE" id="PS51925"/>
    </source>
</evidence>
<comment type="caution">
    <text evidence="4">The sequence shown here is derived from an EMBL/GenBank/DDBJ whole genome shotgun (WGS) entry which is preliminary data.</text>
</comment>
<feature type="domain" description="DM2" evidence="2">
    <location>
        <begin position="110"/>
        <end position="186"/>
    </location>
</feature>
<organism evidence="4 5">
    <name type="scientific">Symbiochloris irregularis</name>
    <dbReference type="NCBI Taxonomy" id="706552"/>
    <lineage>
        <taxon>Eukaryota</taxon>
        <taxon>Viridiplantae</taxon>
        <taxon>Chlorophyta</taxon>
        <taxon>core chlorophytes</taxon>
        <taxon>Trebouxiophyceae</taxon>
        <taxon>Trebouxiales</taxon>
        <taxon>Trebouxiaceae</taxon>
        <taxon>Symbiochloris</taxon>
    </lineage>
</organism>
<proteinExistence type="predicted"/>
<feature type="compositionally biased region" description="Acidic residues" evidence="1">
    <location>
        <begin position="73"/>
        <end position="83"/>
    </location>
</feature>
<evidence type="ECO:0000259" key="3">
    <source>
        <dbReference type="PROSITE" id="PS51998"/>
    </source>
</evidence>
<dbReference type="SUPFAM" id="SSF47592">
    <property type="entry name" value="SWIB/MDM2 domain"/>
    <property type="match status" value="2"/>
</dbReference>
<evidence type="ECO:0000313" key="4">
    <source>
        <dbReference type="EMBL" id="KAK9799349.1"/>
    </source>
</evidence>
<dbReference type="Gene3D" id="1.10.10.60">
    <property type="entry name" value="Homeodomain-like"/>
    <property type="match status" value="1"/>
</dbReference>